<gene>
    <name evidence="6" type="ORF">CLV91_1006</name>
</gene>
<dbReference type="RefSeq" id="WP_121064554.1">
    <property type="nucleotide sequence ID" value="NZ_RBIQ01000007.1"/>
</dbReference>
<dbReference type="OrthoDB" id="9794638at2"/>
<evidence type="ECO:0000256" key="4">
    <source>
        <dbReference type="ARBA" id="ARBA00038054"/>
    </source>
</evidence>
<reference evidence="6 7" key="1">
    <citation type="submission" date="2018-10" db="EMBL/GenBank/DDBJ databases">
        <title>Genomic Encyclopedia of Archaeal and Bacterial Type Strains, Phase II (KMG-II): from individual species to whole genera.</title>
        <authorList>
            <person name="Goeker M."/>
        </authorList>
    </citation>
    <scope>NUCLEOTIDE SEQUENCE [LARGE SCALE GENOMIC DNA]</scope>
    <source>
        <strain evidence="6 7">DSM 25230</strain>
    </source>
</reference>
<evidence type="ECO:0000256" key="2">
    <source>
        <dbReference type="ARBA" id="ARBA00022630"/>
    </source>
</evidence>
<dbReference type="InterPro" id="IPR012349">
    <property type="entry name" value="Split_barrel_FMN-bd"/>
</dbReference>
<dbReference type="EMBL" id="RBIQ01000007">
    <property type="protein sequence ID" value="RKR14925.1"/>
    <property type="molecule type" value="Genomic_DNA"/>
</dbReference>
<dbReference type="InterPro" id="IPR002563">
    <property type="entry name" value="Flavin_Rdtase-like_dom"/>
</dbReference>
<keyword evidence="2" id="KW-0285">Flavoprotein</keyword>
<keyword evidence="7" id="KW-1185">Reference proteome</keyword>
<organism evidence="6 7">
    <name type="scientific">Maribacter vaceletii</name>
    <dbReference type="NCBI Taxonomy" id="1206816"/>
    <lineage>
        <taxon>Bacteria</taxon>
        <taxon>Pseudomonadati</taxon>
        <taxon>Bacteroidota</taxon>
        <taxon>Flavobacteriia</taxon>
        <taxon>Flavobacteriales</taxon>
        <taxon>Flavobacteriaceae</taxon>
        <taxon>Maribacter</taxon>
    </lineage>
</organism>
<keyword evidence="3" id="KW-0288">FMN</keyword>
<dbReference type="Gene3D" id="2.30.110.10">
    <property type="entry name" value="Electron Transport, Fmn-binding Protein, Chain A"/>
    <property type="match status" value="1"/>
</dbReference>
<dbReference type="GO" id="GO:0016646">
    <property type="term" value="F:oxidoreductase activity, acting on the CH-NH group of donors, NAD or NADP as acceptor"/>
    <property type="evidence" value="ECO:0007669"/>
    <property type="project" value="UniProtKB-ARBA"/>
</dbReference>
<dbReference type="PANTHER" id="PTHR33798:SF5">
    <property type="entry name" value="FLAVIN REDUCTASE LIKE DOMAIN-CONTAINING PROTEIN"/>
    <property type="match status" value="1"/>
</dbReference>
<evidence type="ECO:0000256" key="1">
    <source>
        <dbReference type="ARBA" id="ARBA00001917"/>
    </source>
</evidence>
<protein>
    <submittedName>
        <fullName evidence="6">Flavin reductase (DIM6/NTAB) family NADH-FMN oxidoreductase RutF</fullName>
    </submittedName>
</protein>
<comment type="caution">
    <text evidence="6">The sequence shown here is derived from an EMBL/GenBank/DDBJ whole genome shotgun (WGS) entry which is preliminary data.</text>
</comment>
<dbReference type="GO" id="GO:0010181">
    <property type="term" value="F:FMN binding"/>
    <property type="evidence" value="ECO:0007669"/>
    <property type="project" value="InterPro"/>
</dbReference>
<dbReference type="PANTHER" id="PTHR33798">
    <property type="entry name" value="FLAVOPROTEIN OXYGENASE"/>
    <property type="match status" value="1"/>
</dbReference>
<dbReference type="SMART" id="SM00903">
    <property type="entry name" value="Flavin_Reduct"/>
    <property type="match status" value="1"/>
</dbReference>
<feature type="domain" description="Flavin reductase like" evidence="5">
    <location>
        <begin position="22"/>
        <end position="179"/>
    </location>
</feature>
<accession>A0A495EDG1</accession>
<comment type="similarity">
    <text evidence="4">Belongs to the flavoredoxin family.</text>
</comment>
<dbReference type="AlphaFoldDB" id="A0A495EDG1"/>
<comment type="cofactor">
    <cofactor evidence="1">
        <name>FMN</name>
        <dbReference type="ChEBI" id="CHEBI:58210"/>
    </cofactor>
</comment>
<name>A0A495EDG1_9FLAO</name>
<dbReference type="Proteomes" id="UP000269412">
    <property type="component" value="Unassembled WGS sequence"/>
</dbReference>
<evidence type="ECO:0000256" key="3">
    <source>
        <dbReference type="ARBA" id="ARBA00022643"/>
    </source>
</evidence>
<proteinExistence type="inferred from homology"/>
<dbReference type="SUPFAM" id="SSF50475">
    <property type="entry name" value="FMN-binding split barrel"/>
    <property type="match status" value="1"/>
</dbReference>
<dbReference type="Pfam" id="PF01613">
    <property type="entry name" value="Flavin_Reduct"/>
    <property type="match status" value="1"/>
</dbReference>
<evidence type="ECO:0000313" key="7">
    <source>
        <dbReference type="Proteomes" id="UP000269412"/>
    </source>
</evidence>
<evidence type="ECO:0000313" key="6">
    <source>
        <dbReference type="EMBL" id="RKR14925.1"/>
    </source>
</evidence>
<evidence type="ECO:0000259" key="5">
    <source>
        <dbReference type="SMART" id="SM00903"/>
    </source>
</evidence>
<sequence length="295" mass="32467">MATRTLDPKEIETAQLHGLLLSGIAPRPIAFASTVDGEGNVNLSPFSFFNVFSANPPILIFSPARRVRDNTTKHTLENTIETKEVVINTVNFSMVEQMSLASTEYGKGVNEFTKAGLTPVPSVKVKPPRVKESPVSFECIVENVMPLGKEGGAGNLVIARVVLIHIDDAYINEKGNLDTRKLDMVARMGESWYCRASKDALFEIPKPVFTKGIGVDKLPKHILESEILTGNNLGRLGNSEKLPTYEEISTFLGKNKEVQTMVSNKDIPALHTKIKEFLKEENVSKAILVAFSLNK</sequence>